<evidence type="ECO:0000256" key="6">
    <source>
        <dbReference type="ARBA" id="ARBA00023002"/>
    </source>
</evidence>
<dbReference type="PANTHER" id="PTHR30002">
    <property type="entry name" value="EPOXYQUEUOSINE REDUCTASE"/>
    <property type="match status" value="1"/>
</dbReference>
<keyword evidence="5" id="KW-0671">Queuosine biosynthesis</keyword>
<keyword evidence="4" id="KW-0479">Metal-binding</keyword>
<evidence type="ECO:0000256" key="2">
    <source>
        <dbReference type="ARBA" id="ARBA00022490"/>
    </source>
</evidence>
<protein>
    <submittedName>
        <fullName evidence="10">Epoxyqueuosine reductase</fullName>
        <ecNumber evidence="10">1.17.99.6</ecNumber>
    </submittedName>
</protein>
<evidence type="ECO:0000256" key="3">
    <source>
        <dbReference type="ARBA" id="ARBA00022694"/>
    </source>
</evidence>
<dbReference type="GO" id="GO:0052693">
    <property type="term" value="F:epoxyqueuosine reductase activity"/>
    <property type="evidence" value="ECO:0007669"/>
    <property type="project" value="UniProtKB-EC"/>
</dbReference>
<organism evidence="10 11">
    <name type="scientific">Anaerosolibacter carboniphilus</name>
    <dbReference type="NCBI Taxonomy" id="1417629"/>
    <lineage>
        <taxon>Bacteria</taxon>
        <taxon>Bacillati</taxon>
        <taxon>Bacillota</taxon>
        <taxon>Clostridia</taxon>
        <taxon>Peptostreptococcales</taxon>
        <taxon>Thermotaleaceae</taxon>
        <taxon>Anaerosolibacter</taxon>
    </lineage>
</organism>
<evidence type="ECO:0000313" key="11">
    <source>
        <dbReference type="Proteomes" id="UP000579281"/>
    </source>
</evidence>
<dbReference type="Pfam" id="PF13484">
    <property type="entry name" value="Fer4_16"/>
    <property type="match status" value="1"/>
</dbReference>
<comment type="caution">
    <text evidence="10">The sequence shown here is derived from an EMBL/GenBank/DDBJ whole genome shotgun (WGS) entry which is preliminary data.</text>
</comment>
<keyword evidence="3" id="KW-0819">tRNA processing</keyword>
<dbReference type="Gene3D" id="3.30.70.20">
    <property type="match status" value="1"/>
</dbReference>
<dbReference type="SUPFAM" id="SSF46548">
    <property type="entry name" value="alpha-helical ferredoxin"/>
    <property type="match status" value="1"/>
</dbReference>
<dbReference type="Pfam" id="PF13646">
    <property type="entry name" value="HEAT_2"/>
    <property type="match status" value="1"/>
</dbReference>
<keyword evidence="8" id="KW-0411">Iron-sulfur</keyword>
<dbReference type="Gene3D" id="1.25.10.10">
    <property type="entry name" value="Leucine-rich Repeat Variant"/>
    <property type="match status" value="1"/>
</dbReference>
<keyword evidence="2" id="KW-0963">Cytoplasm</keyword>
<proteinExistence type="predicted"/>
<dbReference type="PROSITE" id="PS51379">
    <property type="entry name" value="4FE4S_FER_2"/>
    <property type="match status" value="1"/>
</dbReference>
<keyword evidence="7" id="KW-0408">Iron</keyword>
<keyword evidence="11" id="KW-1185">Reference proteome</keyword>
<accession>A0A841KMF8</accession>
<dbReference type="EMBL" id="JACHEN010000003">
    <property type="protein sequence ID" value="MBB6214627.1"/>
    <property type="molecule type" value="Genomic_DNA"/>
</dbReference>
<evidence type="ECO:0000256" key="5">
    <source>
        <dbReference type="ARBA" id="ARBA00022785"/>
    </source>
</evidence>
<evidence type="ECO:0000256" key="1">
    <source>
        <dbReference type="ARBA" id="ARBA00022485"/>
    </source>
</evidence>
<dbReference type="InterPro" id="IPR017900">
    <property type="entry name" value="4Fe4S_Fe_S_CS"/>
</dbReference>
<dbReference type="InterPro" id="IPR017896">
    <property type="entry name" value="4Fe4S_Fe-S-bd"/>
</dbReference>
<dbReference type="RefSeq" id="WP_184308237.1">
    <property type="nucleotide sequence ID" value="NZ_JACHEN010000003.1"/>
</dbReference>
<dbReference type="PANTHER" id="PTHR30002:SF4">
    <property type="entry name" value="EPOXYQUEUOSINE REDUCTASE"/>
    <property type="match status" value="1"/>
</dbReference>
<dbReference type="AlphaFoldDB" id="A0A841KMF8"/>
<dbReference type="GO" id="GO:0051539">
    <property type="term" value="F:4 iron, 4 sulfur cluster binding"/>
    <property type="evidence" value="ECO:0007669"/>
    <property type="project" value="UniProtKB-KW"/>
</dbReference>
<dbReference type="GO" id="GO:0046872">
    <property type="term" value="F:metal ion binding"/>
    <property type="evidence" value="ECO:0007669"/>
    <property type="project" value="UniProtKB-KW"/>
</dbReference>
<dbReference type="InterPro" id="IPR011989">
    <property type="entry name" value="ARM-like"/>
</dbReference>
<dbReference type="NCBIfam" id="TIGR00276">
    <property type="entry name" value="tRNA epoxyqueuosine(34) reductase QueG"/>
    <property type="match status" value="1"/>
</dbReference>
<dbReference type="PROSITE" id="PS00198">
    <property type="entry name" value="4FE4S_FER_1"/>
    <property type="match status" value="1"/>
</dbReference>
<evidence type="ECO:0000256" key="8">
    <source>
        <dbReference type="ARBA" id="ARBA00023014"/>
    </source>
</evidence>
<sequence length="366" mass="41809">MMFEDKIRSYGKSIGIDLIGFTTIEPFERIGNVQRARHKKGHLSGFEEHDLDKRMNPLITMENAKSIIAIGIGYYHGDETPMEEPYGEITRSAWGKDYHHVLMEKFLRLMSYIKESISDFEYKAFVDTGPLSDREVAYRAGLGWFGKNNMLITKDFGSWVFLGYALTNLFLTPDQPMVENCLGCNLCIEACPGGALEDGYGMNARKCLSYITQTKEEIEEETREKMGNAIYGCDVCQNVCPHNRPISHKVKGDFIPEGRTHRPHIGRLIQMSNKEFKALYKDTAAGWRGKNNLRRNAIIAAGNAKDPGLLPYLMEALKDDSIMIRKYAVWAIHKIGWEGKAILEQHLRLEKDQEIIKEIIRYLEGE</sequence>
<keyword evidence="6 10" id="KW-0560">Oxidoreductase</keyword>
<dbReference type="InterPro" id="IPR016024">
    <property type="entry name" value="ARM-type_fold"/>
</dbReference>
<dbReference type="Proteomes" id="UP000579281">
    <property type="component" value="Unassembled WGS sequence"/>
</dbReference>
<dbReference type="Pfam" id="PF08331">
    <property type="entry name" value="QueG_DUF1730"/>
    <property type="match status" value="1"/>
</dbReference>
<dbReference type="SUPFAM" id="SSF48371">
    <property type="entry name" value="ARM repeat"/>
    <property type="match status" value="1"/>
</dbReference>
<evidence type="ECO:0000259" key="9">
    <source>
        <dbReference type="PROSITE" id="PS51379"/>
    </source>
</evidence>
<dbReference type="InterPro" id="IPR013542">
    <property type="entry name" value="QueG_DUF1730"/>
</dbReference>
<evidence type="ECO:0000256" key="7">
    <source>
        <dbReference type="ARBA" id="ARBA00023004"/>
    </source>
</evidence>
<dbReference type="GO" id="GO:0008616">
    <property type="term" value="P:tRNA queuosine(34) biosynthetic process"/>
    <property type="evidence" value="ECO:0007669"/>
    <property type="project" value="UniProtKB-KW"/>
</dbReference>
<name>A0A841KMF8_9FIRM</name>
<dbReference type="InterPro" id="IPR004453">
    <property type="entry name" value="QueG"/>
</dbReference>
<reference evidence="10 11" key="1">
    <citation type="submission" date="2020-08" db="EMBL/GenBank/DDBJ databases">
        <title>Genomic Encyclopedia of Type Strains, Phase IV (KMG-IV): sequencing the most valuable type-strain genomes for metagenomic binning, comparative biology and taxonomic classification.</title>
        <authorList>
            <person name="Goeker M."/>
        </authorList>
    </citation>
    <scope>NUCLEOTIDE SEQUENCE [LARGE SCALE GENOMIC DNA]</scope>
    <source>
        <strain evidence="10 11">DSM 103526</strain>
    </source>
</reference>
<keyword evidence="1" id="KW-0004">4Fe-4S</keyword>
<feature type="domain" description="4Fe-4S ferredoxin-type" evidence="9">
    <location>
        <begin position="169"/>
        <end position="201"/>
    </location>
</feature>
<evidence type="ECO:0000313" key="10">
    <source>
        <dbReference type="EMBL" id="MBB6214627.1"/>
    </source>
</evidence>
<dbReference type="EC" id="1.17.99.6" evidence="10"/>
<evidence type="ECO:0000256" key="4">
    <source>
        <dbReference type="ARBA" id="ARBA00022723"/>
    </source>
</evidence>
<gene>
    <name evidence="10" type="ORF">HNQ80_000710</name>
</gene>